<organism evidence="8 9">
    <name type="scientific">Mycolicibacterium chubuense (strain NBB4)</name>
    <name type="common">Mycobacterium chubuense</name>
    <dbReference type="NCBI Taxonomy" id="710421"/>
    <lineage>
        <taxon>Bacteria</taxon>
        <taxon>Bacillati</taxon>
        <taxon>Actinomycetota</taxon>
        <taxon>Actinomycetes</taxon>
        <taxon>Mycobacteriales</taxon>
        <taxon>Mycobacteriaceae</taxon>
        <taxon>Mycolicibacterium</taxon>
    </lineage>
</organism>
<keyword evidence="9" id="KW-1185">Reference proteome</keyword>
<comment type="subcellular location">
    <subcellularLocation>
        <location evidence="1">Cell membrane</location>
        <topology evidence="1">Multi-pass membrane protein</topology>
    </subcellularLocation>
</comment>
<accession>I4BCU2</accession>
<evidence type="ECO:0000256" key="6">
    <source>
        <dbReference type="SAM" id="MobiDB-lite"/>
    </source>
</evidence>
<feature type="transmembrane region" description="Helical" evidence="7">
    <location>
        <begin position="37"/>
        <end position="61"/>
    </location>
</feature>
<evidence type="ECO:0000313" key="9">
    <source>
        <dbReference type="Proteomes" id="UP000006057"/>
    </source>
</evidence>
<dbReference type="Pfam" id="PF03631">
    <property type="entry name" value="Virul_fac_BrkB"/>
    <property type="match status" value="1"/>
</dbReference>
<feature type="transmembrane region" description="Helical" evidence="7">
    <location>
        <begin position="199"/>
        <end position="219"/>
    </location>
</feature>
<feature type="region of interest" description="Disordered" evidence="6">
    <location>
        <begin position="316"/>
        <end position="370"/>
    </location>
</feature>
<feature type="transmembrane region" description="Helical" evidence="7">
    <location>
        <begin position="239"/>
        <end position="262"/>
    </location>
</feature>
<dbReference type="PANTHER" id="PTHR30213:SF1">
    <property type="entry name" value="INNER MEMBRANE PROTEIN YHJD"/>
    <property type="match status" value="1"/>
</dbReference>
<dbReference type="RefSeq" id="WP_014813591.1">
    <property type="nucleotide sequence ID" value="NC_018027.1"/>
</dbReference>
<feature type="compositionally biased region" description="Acidic residues" evidence="6">
    <location>
        <begin position="317"/>
        <end position="326"/>
    </location>
</feature>
<feature type="transmembrane region" description="Helical" evidence="7">
    <location>
        <begin position="168"/>
        <end position="192"/>
    </location>
</feature>
<dbReference type="Proteomes" id="UP000006057">
    <property type="component" value="Chromosome"/>
</dbReference>
<dbReference type="GO" id="GO:0005886">
    <property type="term" value="C:plasma membrane"/>
    <property type="evidence" value="ECO:0007669"/>
    <property type="project" value="UniProtKB-SubCell"/>
</dbReference>
<reference evidence="8 9" key="1">
    <citation type="submission" date="2012-06" db="EMBL/GenBank/DDBJ databases">
        <title>Complete sequence of chromosome of Mycobacterium chubuense NBB4.</title>
        <authorList>
            <consortium name="US DOE Joint Genome Institute"/>
            <person name="Lucas S."/>
            <person name="Han J."/>
            <person name="Lapidus A."/>
            <person name="Cheng J.-F."/>
            <person name="Goodwin L."/>
            <person name="Pitluck S."/>
            <person name="Peters L."/>
            <person name="Mikhailova N."/>
            <person name="Teshima H."/>
            <person name="Detter J.C."/>
            <person name="Han C."/>
            <person name="Tapia R."/>
            <person name="Land M."/>
            <person name="Hauser L."/>
            <person name="Kyrpides N."/>
            <person name="Ivanova N."/>
            <person name="Pagani I."/>
            <person name="Mattes T."/>
            <person name="Holmes A."/>
            <person name="Rutledge P."/>
            <person name="Paulsen I."/>
            <person name="Coleman N."/>
            <person name="Woyke T."/>
        </authorList>
    </citation>
    <scope>NUCLEOTIDE SEQUENCE [LARGE SCALE GENOMIC DNA]</scope>
    <source>
        <strain evidence="8 9">NBB4</strain>
    </source>
</reference>
<keyword evidence="2" id="KW-1003">Cell membrane</keyword>
<proteinExistence type="predicted"/>
<dbReference type="STRING" id="710421.Mycch_0274"/>
<dbReference type="KEGG" id="mcb:Mycch_0274"/>
<dbReference type="OrthoDB" id="3349406at2"/>
<evidence type="ECO:0000256" key="2">
    <source>
        <dbReference type="ARBA" id="ARBA00022475"/>
    </source>
</evidence>
<dbReference type="InterPro" id="IPR017039">
    <property type="entry name" value="Virul_fac_BrkB"/>
</dbReference>
<gene>
    <name evidence="8" type="ordered locus">Mycch_0274</name>
</gene>
<keyword evidence="4 7" id="KW-1133">Transmembrane helix</keyword>
<sequence>MLRWLDRLQQRSRAAGFVIAVVYKYVDDQANYLAALITYYAFVSLFPLLLLLTTALGVVLWNRPEWRADIVDSAISQLPLIGDQLSEPASLSGGTTGVVIGVVGALYGGLGVGQALQNAMDSVWSVPRFTRRDPIKARLHSLLLLTVLGSAVIGTTVLTGLGKNWAGLGFFGTAGVVIASLALNTAVCVVAFRVTTVRPLTLAQVLPGAVLAALLWQMLQWFGATYVNHVVASASVTNSVFAIVLGLLAFLYLVSVSLMVCAEINVVRVDGLHPRALLTPFTDNVDLTDADRKAYAGQAEAQRAKSFQQVAVSFEEPAPDADAEPAPDERTETAENPAAGPVRESRRTSAGALLSAFGRRTARVTPVQSQ</sequence>
<dbReference type="eggNOG" id="COG1295">
    <property type="taxonomic scope" value="Bacteria"/>
</dbReference>
<dbReference type="HOGENOM" id="CLU_070304_0_0_11"/>
<dbReference type="AlphaFoldDB" id="I4BCU2"/>
<feature type="transmembrane region" description="Helical" evidence="7">
    <location>
        <begin position="141"/>
        <end position="162"/>
    </location>
</feature>
<dbReference type="PATRIC" id="fig|710421.3.peg.267"/>
<evidence type="ECO:0000256" key="5">
    <source>
        <dbReference type="ARBA" id="ARBA00023136"/>
    </source>
</evidence>
<evidence type="ECO:0000313" key="8">
    <source>
        <dbReference type="EMBL" id="AFM15099.1"/>
    </source>
</evidence>
<name>I4BCU2_MYCCN</name>
<evidence type="ECO:0000256" key="3">
    <source>
        <dbReference type="ARBA" id="ARBA00022692"/>
    </source>
</evidence>
<evidence type="ECO:0000256" key="1">
    <source>
        <dbReference type="ARBA" id="ARBA00004651"/>
    </source>
</evidence>
<keyword evidence="5 7" id="KW-0472">Membrane</keyword>
<dbReference type="EMBL" id="CP003053">
    <property type="protein sequence ID" value="AFM15099.1"/>
    <property type="molecule type" value="Genomic_DNA"/>
</dbReference>
<keyword evidence="3 7" id="KW-0812">Transmembrane</keyword>
<evidence type="ECO:0000256" key="7">
    <source>
        <dbReference type="SAM" id="Phobius"/>
    </source>
</evidence>
<evidence type="ECO:0000256" key="4">
    <source>
        <dbReference type="ARBA" id="ARBA00022989"/>
    </source>
</evidence>
<dbReference type="PANTHER" id="PTHR30213">
    <property type="entry name" value="INNER MEMBRANE PROTEIN YHJD"/>
    <property type="match status" value="1"/>
</dbReference>
<protein>
    <submittedName>
        <fullName evidence="8">Putative membrane protein</fullName>
    </submittedName>
</protein>